<dbReference type="Gene3D" id="2.40.50.140">
    <property type="entry name" value="Nucleic acid-binding proteins"/>
    <property type="match status" value="1"/>
</dbReference>
<name>A0A9P1IHG3_9PELO</name>
<keyword evidence="5" id="KW-1185">Reference proteome</keyword>
<evidence type="ECO:0000313" key="5">
    <source>
        <dbReference type="Proteomes" id="UP001152747"/>
    </source>
</evidence>
<dbReference type="GO" id="GO:0005730">
    <property type="term" value="C:nucleolus"/>
    <property type="evidence" value="ECO:0007669"/>
    <property type="project" value="UniProtKB-SubCell"/>
</dbReference>
<dbReference type="PANTHER" id="PTHR12686:SF8">
    <property type="entry name" value="EXOSOME COMPLEX COMPONENT CSL4"/>
    <property type="match status" value="1"/>
</dbReference>
<protein>
    <recommendedName>
        <fullName evidence="3">Exosome complex component N-terminal domain-containing protein</fullName>
    </recommendedName>
</protein>
<reference evidence="4" key="1">
    <citation type="submission" date="2022-11" db="EMBL/GenBank/DDBJ databases">
        <authorList>
            <person name="Kikuchi T."/>
        </authorList>
    </citation>
    <scope>NUCLEOTIDE SEQUENCE</scope>
    <source>
        <strain evidence="4">PS1010</strain>
    </source>
</reference>
<dbReference type="Pfam" id="PF14382">
    <property type="entry name" value="ECR1_N"/>
    <property type="match status" value="1"/>
</dbReference>
<dbReference type="PANTHER" id="PTHR12686">
    <property type="entry name" value="3'-5' EXORIBONUCLEASE CSL4-RELATED"/>
    <property type="match status" value="1"/>
</dbReference>
<dbReference type="GO" id="GO:0006396">
    <property type="term" value="P:RNA processing"/>
    <property type="evidence" value="ECO:0007669"/>
    <property type="project" value="InterPro"/>
</dbReference>
<dbReference type="SUPFAM" id="SSF50249">
    <property type="entry name" value="Nucleic acid-binding proteins"/>
    <property type="match status" value="1"/>
</dbReference>
<comment type="caution">
    <text evidence="4">The sequence shown here is derived from an EMBL/GenBank/DDBJ whole genome shotgun (WGS) entry which is preliminary data.</text>
</comment>
<dbReference type="GO" id="GO:0000176">
    <property type="term" value="C:nuclear exosome (RNase complex)"/>
    <property type="evidence" value="ECO:0007669"/>
    <property type="project" value="TreeGrafter"/>
</dbReference>
<dbReference type="OrthoDB" id="440760at2759"/>
<dbReference type="Gene3D" id="2.40.50.100">
    <property type="match status" value="1"/>
</dbReference>
<comment type="subcellular location">
    <subcellularLocation>
        <location evidence="1">Nucleus</location>
        <location evidence="1">Nucleolus</location>
    </subcellularLocation>
</comment>
<dbReference type="InterPro" id="IPR012340">
    <property type="entry name" value="NA-bd_OB-fold"/>
</dbReference>
<proteinExistence type="predicted"/>
<gene>
    <name evidence="4" type="ORF">CAMP_LOCUS7778</name>
</gene>
<feature type="domain" description="Exosome complex component N-terminal" evidence="3">
    <location>
        <begin position="7"/>
        <end position="44"/>
    </location>
</feature>
<accession>A0A9P1IHG3</accession>
<evidence type="ECO:0000313" key="4">
    <source>
        <dbReference type="EMBL" id="CAI5445141.1"/>
    </source>
</evidence>
<sequence>MTINNQIVAPGDRILDRLGEYQMGNGLFESNNVIYASQAGYVNIYSHTDKSDQLVQIIEVRRHEDQIENELLPFTGAVVTAKVMALGLRYAKCDIISIGDKPFKKRFSALLPKNKLKPKEPELAEPFKNFTRPGDFILAKVVDDPSIKDKYVLSIAEDQLGVVLCVGSYGEPMMKKNENWQLFRNLGCWPILRNNETEEISENMMSKYIKKEDNTEMSHQASHFRLKKRTRFHFQPQIDPAADRIWSIGNVIYKRQQELARSFRNQDDSSFDYIDMISQNSESLRMWKARILEAARREKEREEKDRWKTIIKQKLILTTR</sequence>
<organism evidence="4 5">
    <name type="scientific">Caenorhabditis angaria</name>
    <dbReference type="NCBI Taxonomy" id="860376"/>
    <lineage>
        <taxon>Eukaryota</taxon>
        <taxon>Metazoa</taxon>
        <taxon>Ecdysozoa</taxon>
        <taxon>Nematoda</taxon>
        <taxon>Chromadorea</taxon>
        <taxon>Rhabditida</taxon>
        <taxon>Rhabditina</taxon>
        <taxon>Rhabditomorpha</taxon>
        <taxon>Rhabditoidea</taxon>
        <taxon>Rhabditidae</taxon>
        <taxon>Peloderinae</taxon>
        <taxon>Caenorhabditis</taxon>
    </lineage>
</organism>
<evidence type="ECO:0000256" key="1">
    <source>
        <dbReference type="ARBA" id="ARBA00004604"/>
    </source>
</evidence>
<dbReference type="AlphaFoldDB" id="A0A9P1IHG3"/>
<dbReference type="Proteomes" id="UP001152747">
    <property type="component" value="Unassembled WGS sequence"/>
</dbReference>
<dbReference type="InterPro" id="IPR039771">
    <property type="entry name" value="Csl4"/>
</dbReference>
<dbReference type="SUPFAM" id="SSF110324">
    <property type="entry name" value="Ribosomal L27 protein-like"/>
    <property type="match status" value="1"/>
</dbReference>
<evidence type="ECO:0000259" key="3">
    <source>
        <dbReference type="Pfam" id="PF14382"/>
    </source>
</evidence>
<dbReference type="GO" id="GO:0005737">
    <property type="term" value="C:cytoplasm"/>
    <property type="evidence" value="ECO:0007669"/>
    <property type="project" value="TreeGrafter"/>
</dbReference>
<keyword evidence="2" id="KW-0271">Exosome</keyword>
<dbReference type="InterPro" id="IPR025721">
    <property type="entry name" value="Exosome_cplx_N_dom"/>
</dbReference>
<dbReference type="EMBL" id="CANHGI010000003">
    <property type="protein sequence ID" value="CAI5445141.1"/>
    <property type="molecule type" value="Genomic_DNA"/>
</dbReference>
<evidence type="ECO:0000256" key="2">
    <source>
        <dbReference type="ARBA" id="ARBA00022835"/>
    </source>
</evidence>